<keyword evidence="2" id="KW-0472">Membrane</keyword>
<dbReference type="EMBL" id="CCBC010000149">
    <property type="protein sequence ID" value="CDO18080.1"/>
    <property type="molecule type" value="Genomic_DNA"/>
</dbReference>
<keyword evidence="2" id="KW-0812">Transmembrane</keyword>
<protein>
    <submittedName>
        <fullName evidence="3">Uncharacterized protein</fullName>
    </submittedName>
</protein>
<keyword evidence="1" id="KW-0175">Coiled coil</keyword>
<evidence type="ECO:0000313" key="4">
    <source>
        <dbReference type="Proteomes" id="UP000027584"/>
    </source>
</evidence>
<dbReference type="RefSeq" id="WP_039694197.1">
    <property type="nucleotide sequence ID" value="NZ_JAKEIN010000001.1"/>
</dbReference>
<feature type="transmembrane region" description="Helical" evidence="2">
    <location>
        <begin position="123"/>
        <end position="143"/>
    </location>
</feature>
<dbReference type="AlphaFoldDB" id="A0A060RKQ3"/>
<organism evidence="3 4">
    <name type="scientific">Streptococcus gallolyticus</name>
    <dbReference type="NCBI Taxonomy" id="315405"/>
    <lineage>
        <taxon>Bacteria</taxon>
        <taxon>Bacillati</taxon>
        <taxon>Bacillota</taxon>
        <taxon>Bacilli</taxon>
        <taxon>Lactobacillales</taxon>
        <taxon>Streptococcaceae</taxon>
        <taxon>Streptococcus</taxon>
    </lineage>
</organism>
<reference evidence="3 4" key="2">
    <citation type="submission" date="2014-05" db="EMBL/GenBank/DDBJ databases">
        <title>Genome sequence of Streptococcus gallolyticus.</title>
        <authorList>
            <person name="Del Campo R."/>
        </authorList>
    </citation>
    <scope>NUCLEOTIDE SEQUENCE [LARGE SCALE GENOMIC DNA]</scope>
    <source>
        <strain evidence="3 4">LMG17956</strain>
    </source>
</reference>
<evidence type="ECO:0000313" key="3">
    <source>
        <dbReference type="EMBL" id="CDO18080.1"/>
    </source>
</evidence>
<comment type="caution">
    <text evidence="3">The sequence shown here is derived from an EMBL/GenBank/DDBJ whole genome shotgun (WGS) entry which is preliminary data.</text>
</comment>
<reference evidence="3 4" key="1">
    <citation type="submission" date="2014-02" db="EMBL/GenBank/DDBJ databases">
        <authorList>
            <person name="Manrique M."/>
        </authorList>
    </citation>
    <scope>NUCLEOTIDE SEQUENCE [LARGE SCALE GENOMIC DNA]</scope>
    <source>
        <strain evidence="3 4">LMG17956</strain>
    </source>
</reference>
<dbReference type="Proteomes" id="UP000027584">
    <property type="component" value="Unassembled WGS sequence"/>
</dbReference>
<gene>
    <name evidence="3" type="ORF">BN963_SGAL_01275</name>
</gene>
<evidence type="ECO:0000256" key="1">
    <source>
        <dbReference type="SAM" id="Coils"/>
    </source>
</evidence>
<proteinExistence type="predicted"/>
<feature type="coiled-coil region" evidence="1">
    <location>
        <begin position="61"/>
        <end position="106"/>
    </location>
</feature>
<sequence length="144" mass="17150">MRIKDYADSKGVTSQTIYKKMRSPKYKERLKGHLYRDNQKVENLDLIGIKILEDYAFENDVIKLEHELNKLKETNKQEKQDMQIRIDKLADKLTSSLENRNKLIQERYDLLDYIKSLERQRNILLIVITTIVLSFLIVIGFTLF</sequence>
<evidence type="ECO:0000256" key="2">
    <source>
        <dbReference type="SAM" id="Phobius"/>
    </source>
</evidence>
<name>A0A060RKQ3_9STRE</name>
<keyword evidence="2" id="KW-1133">Transmembrane helix</keyword>
<accession>A0A060RKQ3</accession>